<evidence type="ECO:0000313" key="2">
    <source>
        <dbReference type="Proteomes" id="UP000625711"/>
    </source>
</evidence>
<dbReference type="EMBL" id="JAACXV010013776">
    <property type="protein sequence ID" value="KAF7272373.1"/>
    <property type="molecule type" value="Genomic_DNA"/>
</dbReference>
<evidence type="ECO:0000313" key="1">
    <source>
        <dbReference type="EMBL" id="KAF7272373.1"/>
    </source>
</evidence>
<organism evidence="1 2">
    <name type="scientific">Rhynchophorus ferrugineus</name>
    <name type="common">Red palm weevil</name>
    <name type="synonym">Curculio ferrugineus</name>
    <dbReference type="NCBI Taxonomy" id="354439"/>
    <lineage>
        <taxon>Eukaryota</taxon>
        <taxon>Metazoa</taxon>
        <taxon>Ecdysozoa</taxon>
        <taxon>Arthropoda</taxon>
        <taxon>Hexapoda</taxon>
        <taxon>Insecta</taxon>
        <taxon>Pterygota</taxon>
        <taxon>Neoptera</taxon>
        <taxon>Endopterygota</taxon>
        <taxon>Coleoptera</taxon>
        <taxon>Polyphaga</taxon>
        <taxon>Cucujiformia</taxon>
        <taxon>Curculionidae</taxon>
        <taxon>Dryophthorinae</taxon>
        <taxon>Rhynchophorus</taxon>
    </lineage>
</organism>
<comment type="caution">
    <text evidence="1">The sequence shown here is derived from an EMBL/GenBank/DDBJ whole genome shotgun (WGS) entry which is preliminary data.</text>
</comment>
<dbReference type="Proteomes" id="UP000625711">
    <property type="component" value="Unassembled WGS sequence"/>
</dbReference>
<protein>
    <submittedName>
        <fullName evidence="1">Uncharacterized protein</fullName>
    </submittedName>
</protein>
<name>A0A834I527_RHYFE</name>
<dbReference type="AlphaFoldDB" id="A0A834I527"/>
<keyword evidence="2" id="KW-1185">Reference proteome</keyword>
<sequence>MLSTYPALFLRTKLISPDTKLHLSHVRSPVPSRPAKLNFAASPRPFLLSILPLLLLTNDPISAPSEKEIFPANRIFPNPEFMTYASYALSV</sequence>
<reference evidence="1" key="1">
    <citation type="submission" date="2020-08" db="EMBL/GenBank/DDBJ databases">
        <title>Genome sequencing and assembly of the red palm weevil Rhynchophorus ferrugineus.</title>
        <authorList>
            <person name="Dias G.B."/>
            <person name="Bergman C.M."/>
            <person name="Manee M."/>
        </authorList>
    </citation>
    <scope>NUCLEOTIDE SEQUENCE</scope>
    <source>
        <strain evidence="1">AA-2017</strain>
        <tissue evidence="1">Whole larva</tissue>
    </source>
</reference>
<accession>A0A834I527</accession>
<proteinExistence type="predicted"/>
<gene>
    <name evidence="1" type="ORF">GWI33_014836</name>
</gene>